<dbReference type="Proteomes" id="UP000217790">
    <property type="component" value="Unassembled WGS sequence"/>
</dbReference>
<evidence type="ECO:0000313" key="3">
    <source>
        <dbReference type="Proteomes" id="UP000217790"/>
    </source>
</evidence>
<dbReference type="STRING" id="47427.A0A2H3E9B2"/>
<dbReference type="InterPro" id="IPR041507">
    <property type="entry name" value="UCH_C"/>
</dbReference>
<reference evidence="3" key="1">
    <citation type="journal article" date="2017" name="Nat. Ecol. Evol.">
        <title>Genome expansion and lineage-specific genetic innovations in the forest pathogenic fungi Armillaria.</title>
        <authorList>
            <person name="Sipos G."/>
            <person name="Prasanna A.N."/>
            <person name="Walter M.C."/>
            <person name="O'Connor E."/>
            <person name="Balint B."/>
            <person name="Krizsan K."/>
            <person name="Kiss B."/>
            <person name="Hess J."/>
            <person name="Varga T."/>
            <person name="Slot J."/>
            <person name="Riley R."/>
            <person name="Boka B."/>
            <person name="Rigling D."/>
            <person name="Barry K."/>
            <person name="Lee J."/>
            <person name="Mihaltcheva S."/>
            <person name="LaButti K."/>
            <person name="Lipzen A."/>
            <person name="Waldron R."/>
            <person name="Moloney N.M."/>
            <person name="Sperisen C."/>
            <person name="Kredics L."/>
            <person name="Vagvoelgyi C."/>
            <person name="Patrignani A."/>
            <person name="Fitzpatrick D."/>
            <person name="Nagy I."/>
            <person name="Doyle S."/>
            <person name="Anderson J.B."/>
            <person name="Grigoriev I.V."/>
            <person name="Gueldener U."/>
            <person name="Muensterkoetter M."/>
            <person name="Nagy L.G."/>
        </authorList>
    </citation>
    <scope>NUCLEOTIDE SEQUENCE [LARGE SCALE GENOMIC DNA]</scope>
    <source>
        <strain evidence="3">Ar21-2</strain>
    </source>
</reference>
<keyword evidence="3" id="KW-1185">Reference proteome</keyword>
<protein>
    <recommendedName>
        <fullName evidence="1">UCH37-like C-terminal domain-containing protein</fullName>
    </recommendedName>
</protein>
<gene>
    <name evidence="2" type="ORF">ARMGADRAFT_1096175</name>
</gene>
<dbReference type="InParanoid" id="A0A2H3E9B2"/>
<accession>A0A2H3E9B2</accession>
<sequence>MDQDDLWHAWEQCISNAMKAKVAVEEKMTKARRDYTDHVKRTHDYESFFIEFLICLKDEGLLIGLLAKN</sequence>
<organism evidence="2 3">
    <name type="scientific">Armillaria gallica</name>
    <name type="common">Bulbous honey fungus</name>
    <name type="synonym">Armillaria bulbosa</name>
    <dbReference type="NCBI Taxonomy" id="47427"/>
    <lineage>
        <taxon>Eukaryota</taxon>
        <taxon>Fungi</taxon>
        <taxon>Dikarya</taxon>
        <taxon>Basidiomycota</taxon>
        <taxon>Agaricomycotina</taxon>
        <taxon>Agaricomycetes</taxon>
        <taxon>Agaricomycetidae</taxon>
        <taxon>Agaricales</taxon>
        <taxon>Marasmiineae</taxon>
        <taxon>Physalacriaceae</taxon>
        <taxon>Armillaria</taxon>
    </lineage>
</organism>
<dbReference type="EMBL" id="KZ293644">
    <property type="protein sequence ID" value="PBL04020.1"/>
    <property type="molecule type" value="Genomic_DNA"/>
</dbReference>
<evidence type="ECO:0000313" key="2">
    <source>
        <dbReference type="EMBL" id="PBL04020.1"/>
    </source>
</evidence>
<dbReference type="OrthoDB" id="1924260at2759"/>
<proteinExistence type="predicted"/>
<dbReference type="Pfam" id="PF18031">
    <property type="entry name" value="UCH_C"/>
    <property type="match status" value="1"/>
</dbReference>
<dbReference type="AlphaFoldDB" id="A0A2H3E9B2"/>
<name>A0A2H3E9B2_ARMGA</name>
<evidence type="ECO:0000259" key="1">
    <source>
        <dbReference type="Pfam" id="PF18031"/>
    </source>
</evidence>
<dbReference type="OMA" id="AYQTHTE"/>
<feature type="domain" description="UCH37-like C-terminal" evidence="1">
    <location>
        <begin position="23"/>
        <end position="62"/>
    </location>
</feature>